<dbReference type="Proteomes" id="UP000187209">
    <property type="component" value="Unassembled WGS sequence"/>
</dbReference>
<keyword evidence="3" id="KW-1185">Reference proteome</keyword>
<protein>
    <submittedName>
        <fullName evidence="2">Uncharacterized protein</fullName>
    </submittedName>
</protein>
<gene>
    <name evidence="2" type="ORF">SteCoe_37955</name>
</gene>
<evidence type="ECO:0000256" key="1">
    <source>
        <dbReference type="SAM" id="MobiDB-lite"/>
    </source>
</evidence>
<feature type="region of interest" description="Disordered" evidence="1">
    <location>
        <begin position="62"/>
        <end position="85"/>
    </location>
</feature>
<dbReference type="AlphaFoldDB" id="A0A1R2AM64"/>
<feature type="compositionally biased region" description="Basic residues" evidence="1">
    <location>
        <begin position="68"/>
        <end position="85"/>
    </location>
</feature>
<comment type="caution">
    <text evidence="2">The sequence shown here is derived from an EMBL/GenBank/DDBJ whole genome shotgun (WGS) entry which is preliminary data.</text>
</comment>
<accession>A0A1R2AM64</accession>
<organism evidence="2 3">
    <name type="scientific">Stentor coeruleus</name>
    <dbReference type="NCBI Taxonomy" id="5963"/>
    <lineage>
        <taxon>Eukaryota</taxon>
        <taxon>Sar</taxon>
        <taxon>Alveolata</taxon>
        <taxon>Ciliophora</taxon>
        <taxon>Postciliodesmatophora</taxon>
        <taxon>Heterotrichea</taxon>
        <taxon>Heterotrichida</taxon>
        <taxon>Stentoridae</taxon>
        <taxon>Stentor</taxon>
    </lineage>
</organism>
<evidence type="ECO:0000313" key="3">
    <source>
        <dbReference type="Proteomes" id="UP000187209"/>
    </source>
</evidence>
<proteinExistence type="predicted"/>
<dbReference type="EMBL" id="MPUH01002047">
    <property type="protein sequence ID" value="OMJ65584.1"/>
    <property type="molecule type" value="Genomic_DNA"/>
</dbReference>
<reference evidence="2 3" key="1">
    <citation type="submission" date="2016-11" db="EMBL/GenBank/DDBJ databases">
        <title>The macronuclear genome of Stentor coeruleus: a giant cell with tiny introns.</title>
        <authorList>
            <person name="Slabodnick M."/>
            <person name="Ruby J.G."/>
            <person name="Reiff S.B."/>
            <person name="Swart E.C."/>
            <person name="Gosai S."/>
            <person name="Prabakaran S."/>
            <person name="Witkowska E."/>
            <person name="Larue G.E."/>
            <person name="Fisher S."/>
            <person name="Freeman R.M."/>
            <person name="Gunawardena J."/>
            <person name="Chu W."/>
            <person name="Stover N.A."/>
            <person name="Gregory B.D."/>
            <person name="Nowacki M."/>
            <person name="Derisi J."/>
            <person name="Roy S.W."/>
            <person name="Marshall W.F."/>
            <person name="Sood P."/>
        </authorList>
    </citation>
    <scope>NUCLEOTIDE SEQUENCE [LARGE SCALE GENOMIC DNA]</scope>
    <source>
        <strain evidence="2">WM001</strain>
    </source>
</reference>
<evidence type="ECO:0000313" key="2">
    <source>
        <dbReference type="EMBL" id="OMJ65584.1"/>
    </source>
</evidence>
<name>A0A1R2AM64_9CILI</name>
<sequence>MMLLNENRHEEYLDNILHFDKKVPHLNIFSKKDVLELINSAYLARAQWGKFTKVTLISSQRTEEELKPKKKKKKRRTAPKKKKRLLFSDQNSQVKILNLQSKKLKAFDTQLNKSPTK</sequence>